<dbReference type="NCBIfam" id="TIGR01554">
    <property type="entry name" value="major_cap_HK97"/>
    <property type="match status" value="1"/>
</dbReference>
<evidence type="ECO:0000259" key="3">
    <source>
        <dbReference type="Pfam" id="PF05065"/>
    </source>
</evidence>
<evidence type="ECO:0000313" key="5">
    <source>
        <dbReference type="Proteomes" id="UP001238450"/>
    </source>
</evidence>
<dbReference type="InterPro" id="IPR024455">
    <property type="entry name" value="Phage_capsid"/>
</dbReference>
<dbReference type="InterPro" id="IPR054612">
    <property type="entry name" value="Phage_capsid-like_C"/>
</dbReference>
<keyword evidence="5" id="KW-1185">Reference proteome</keyword>
<dbReference type="SUPFAM" id="SSF56563">
    <property type="entry name" value="Major capsid protein gp5"/>
    <property type="match status" value="1"/>
</dbReference>
<comment type="caution">
    <text evidence="4">The sequence shown here is derived from an EMBL/GenBank/DDBJ whole genome shotgun (WGS) entry which is preliminary data.</text>
</comment>
<organism evidence="4 5">
    <name type="scientific">Croceifilum oryzae</name>
    <dbReference type="NCBI Taxonomy" id="1553429"/>
    <lineage>
        <taxon>Bacteria</taxon>
        <taxon>Bacillati</taxon>
        <taxon>Bacillota</taxon>
        <taxon>Bacilli</taxon>
        <taxon>Bacillales</taxon>
        <taxon>Thermoactinomycetaceae</taxon>
        <taxon>Croceifilum</taxon>
    </lineage>
</organism>
<dbReference type="Gene3D" id="3.30.2320.10">
    <property type="entry name" value="hypothetical protein PF0899 domain"/>
    <property type="match status" value="1"/>
</dbReference>
<dbReference type="AlphaFoldDB" id="A0AAJ1TNB4"/>
<dbReference type="Gene3D" id="3.30.2400.10">
    <property type="entry name" value="Major capsid protein gp5"/>
    <property type="match status" value="1"/>
</dbReference>
<dbReference type="Pfam" id="PF05065">
    <property type="entry name" value="Phage_capsid"/>
    <property type="match status" value="1"/>
</dbReference>
<comment type="subcellular location">
    <subcellularLocation>
        <location evidence="1">Virion</location>
    </subcellularLocation>
</comment>
<dbReference type="Proteomes" id="UP001238450">
    <property type="component" value="Unassembled WGS sequence"/>
</dbReference>
<dbReference type="EMBL" id="JAUSUV010000008">
    <property type="protein sequence ID" value="MDQ0417915.1"/>
    <property type="molecule type" value="Genomic_DNA"/>
</dbReference>
<dbReference type="RefSeq" id="WP_307253233.1">
    <property type="nucleotide sequence ID" value="NZ_JAUSUV010000008.1"/>
</dbReference>
<evidence type="ECO:0000313" key="4">
    <source>
        <dbReference type="EMBL" id="MDQ0417915.1"/>
    </source>
</evidence>
<keyword evidence="2" id="KW-0175">Coiled coil</keyword>
<sequence length="409" mass="45594">MADMLKELLEGIKQNTAGLRSELDELKSKHLLEDPLLKEKLERYDQEFVELKNSYEKEKKAREQVELKLQRAKFLSGDPQDPISEEQKLQKKAFEKFIRYGVGESSKASWAPDEWKALSSLSDQDGGFLILPDFENEILKIAQNSAEVRPVSNVGTTNRDRVQVGKITQRAVIGWGNENVAVDPQDLKFGLEDMPINEITALVLIPNSTLEDAGANIFSELSMIFGEDIAAEEDDQFMIGHGVGRPEGILSNAEVQSRYVSSGVAGALTDPTHNGVDCLIQAQYKLKKIYRRSGVWAFNSTTEGIIRQVKNANGDYVWQPPVQAGAPATLLGNSIINPEGTPDIAANSYPILFGDFRRGYRIRDRKGMTIQRLVERYAEYRQTGFLITKRVGGQVVLAESFVPIKIATS</sequence>
<gene>
    <name evidence="4" type="ORF">J2Z48_002099</name>
</gene>
<evidence type="ECO:0000256" key="1">
    <source>
        <dbReference type="ARBA" id="ARBA00004328"/>
    </source>
</evidence>
<feature type="coiled-coil region" evidence="2">
    <location>
        <begin position="9"/>
        <end position="68"/>
    </location>
</feature>
<evidence type="ECO:0000256" key="2">
    <source>
        <dbReference type="SAM" id="Coils"/>
    </source>
</evidence>
<feature type="domain" description="Phage capsid-like C-terminal" evidence="3">
    <location>
        <begin position="126"/>
        <end position="405"/>
    </location>
</feature>
<proteinExistence type="predicted"/>
<name>A0AAJ1TNB4_9BACL</name>
<reference evidence="4 5" key="1">
    <citation type="submission" date="2023-07" db="EMBL/GenBank/DDBJ databases">
        <title>Genomic Encyclopedia of Type Strains, Phase IV (KMG-IV): sequencing the most valuable type-strain genomes for metagenomic binning, comparative biology and taxonomic classification.</title>
        <authorList>
            <person name="Goeker M."/>
        </authorList>
    </citation>
    <scope>NUCLEOTIDE SEQUENCE [LARGE SCALE GENOMIC DNA]</scope>
    <source>
        <strain evidence="4 5">DSM 46876</strain>
    </source>
</reference>
<protein>
    <submittedName>
        <fullName evidence="4">HK97 family phage major capsid protein</fullName>
    </submittedName>
</protein>
<accession>A0AAJ1TNB4</accession>